<protein>
    <submittedName>
        <fullName evidence="1">Uncharacterized protein</fullName>
    </submittedName>
</protein>
<evidence type="ECO:0000313" key="2">
    <source>
        <dbReference type="Proteomes" id="UP000837857"/>
    </source>
</evidence>
<name>A0ABN8IJ62_9NEOP</name>
<gene>
    <name evidence="1" type="ORF">IPOD504_LOCUS9460</name>
</gene>
<proteinExistence type="predicted"/>
<keyword evidence="2" id="KW-1185">Reference proteome</keyword>
<evidence type="ECO:0000313" key="1">
    <source>
        <dbReference type="EMBL" id="CAH2056208.1"/>
    </source>
</evidence>
<feature type="non-terminal residue" evidence="1">
    <location>
        <position position="1"/>
    </location>
</feature>
<dbReference type="Proteomes" id="UP000837857">
    <property type="component" value="Chromosome 23"/>
</dbReference>
<accession>A0ABN8IJ62</accession>
<reference evidence="1" key="1">
    <citation type="submission" date="2022-03" db="EMBL/GenBank/DDBJ databases">
        <authorList>
            <person name="Martin H S."/>
        </authorList>
    </citation>
    <scope>NUCLEOTIDE SEQUENCE</scope>
</reference>
<dbReference type="EMBL" id="OW152835">
    <property type="protein sequence ID" value="CAH2056208.1"/>
    <property type="molecule type" value="Genomic_DNA"/>
</dbReference>
<sequence length="189" mass="22024">MLSLLDLMTNIISESKEKSMRSHDKAPFRRSAPTCQYIPNYASTPKYKPFNYTGTLVTSCYVCGLEEHEIPTNTLCEDAFSNGDSFQEYQYRFKKNCRYDHHTTNYCADKHDPYAVWGRWTGGCSVRRMDISGIYTQRTCRNRWTPTMGNHFASQRMAKLELGLSIVRFRRVVSAVTSFRIRPRIGRKM</sequence>
<organism evidence="1 2">
    <name type="scientific">Iphiclides podalirius</name>
    <name type="common">scarce swallowtail</name>
    <dbReference type="NCBI Taxonomy" id="110791"/>
    <lineage>
        <taxon>Eukaryota</taxon>
        <taxon>Metazoa</taxon>
        <taxon>Ecdysozoa</taxon>
        <taxon>Arthropoda</taxon>
        <taxon>Hexapoda</taxon>
        <taxon>Insecta</taxon>
        <taxon>Pterygota</taxon>
        <taxon>Neoptera</taxon>
        <taxon>Endopterygota</taxon>
        <taxon>Lepidoptera</taxon>
        <taxon>Glossata</taxon>
        <taxon>Ditrysia</taxon>
        <taxon>Papilionoidea</taxon>
        <taxon>Papilionidae</taxon>
        <taxon>Papilioninae</taxon>
        <taxon>Iphiclides</taxon>
    </lineage>
</organism>